<dbReference type="WBParaSite" id="TASK_0000083201-mRNA-1">
    <property type="protein sequence ID" value="TASK_0000083201-mRNA-1"/>
    <property type="gene ID" value="TASK_0000083201"/>
</dbReference>
<proteinExistence type="predicted"/>
<protein>
    <submittedName>
        <fullName evidence="1">Deacetylase sirtuin-type domain-containing protein</fullName>
    </submittedName>
</protein>
<name>A0A0R3VU63_TAEAS</name>
<reference evidence="1" key="1">
    <citation type="submission" date="2017-02" db="UniProtKB">
        <authorList>
            <consortium name="WormBaseParasite"/>
        </authorList>
    </citation>
    <scope>IDENTIFICATION</scope>
</reference>
<sequence>LQRLGDVVAGKGLFTPAHGPPVEGARCPQCDGILALGGPLWADELHNQDFLNGLLSSLKRLEASPSSPGKMLCFFSHPKRYAFSLFEESSPINVDFGILDACLSVRG</sequence>
<dbReference type="AlphaFoldDB" id="A0A0R3VU63"/>
<dbReference type="Gene3D" id="3.40.50.150">
    <property type="entry name" value="Vaccinia Virus protein VP39"/>
    <property type="match status" value="1"/>
</dbReference>
<organism evidence="1">
    <name type="scientific">Taenia asiatica</name>
    <name type="common">Asian tapeworm</name>
    <dbReference type="NCBI Taxonomy" id="60517"/>
    <lineage>
        <taxon>Eukaryota</taxon>
        <taxon>Metazoa</taxon>
        <taxon>Spiralia</taxon>
        <taxon>Lophotrochozoa</taxon>
        <taxon>Platyhelminthes</taxon>
        <taxon>Cestoda</taxon>
        <taxon>Eucestoda</taxon>
        <taxon>Cyclophyllidea</taxon>
        <taxon>Taeniidae</taxon>
        <taxon>Taenia</taxon>
    </lineage>
</organism>
<accession>A0A0R3VU63</accession>
<evidence type="ECO:0000313" key="1">
    <source>
        <dbReference type="WBParaSite" id="TASK_0000083201-mRNA-1"/>
    </source>
</evidence>
<dbReference type="InterPro" id="IPR029063">
    <property type="entry name" value="SAM-dependent_MTases_sf"/>
</dbReference>